<keyword evidence="3" id="KW-1185">Reference proteome</keyword>
<name>A0A3N4IF90_ASCIM</name>
<accession>A0A3N4IF90</accession>
<evidence type="ECO:0000313" key="3">
    <source>
        <dbReference type="Proteomes" id="UP000275078"/>
    </source>
</evidence>
<proteinExistence type="predicted"/>
<dbReference type="AlphaFoldDB" id="A0A3N4IF90"/>
<feature type="compositionally biased region" description="Basic and acidic residues" evidence="1">
    <location>
        <begin position="1"/>
        <end position="56"/>
    </location>
</feature>
<reference evidence="2 3" key="1">
    <citation type="journal article" date="2018" name="Nat. Ecol. Evol.">
        <title>Pezizomycetes genomes reveal the molecular basis of ectomycorrhizal truffle lifestyle.</title>
        <authorList>
            <person name="Murat C."/>
            <person name="Payen T."/>
            <person name="Noel B."/>
            <person name="Kuo A."/>
            <person name="Morin E."/>
            <person name="Chen J."/>
            <person name="Kohler A."/>
            <person name="Krizsan K."/>
            <person name="Balestrini R."/>
            <person name="Da Silva C."/>
            <person name="Montanini B."/>
            <person name="Hainaut M."/>
            <person name="Levati E."/>
            <person name="Barry K.W."/>
            <person name="Belfiori B."/>
            <person name="Cichocki N."/>
            <person name="Clum A."/>
            <person name="Dockter R.B."/>
            <person name="Fauchery L."/>
            <person name="Guy J."/>
            <person name="Iotti M."/>
            <person name="Le Tacon F."/>
            <person name="Lindquist E.A."/>
            <person name="Lipzen A."/>
            <person name="Malagnac F."/>
            <person name="Mello A."/>
            <person name="Molinier V."/>
            <person name="Miyauchi S."/>
            <person name="Poulain J."/>
            <person name="Riccioni C."/>
            <person name="Rubini A."/>
            <person name="Sitrit Y."/>
            <person name="Splivallo R."/>
            <person name="Traeger S."/>
            <person name="Wang M."/>
            <person name="Zifcakova L."/>
            <person name="Wipf D."/>
            <person name="Zambonelli A."/>
            <person name="Paolocci F."/>
            <person name="Nowrousian M."/>
            <person name="Ottonello S."/>
            <person name="Baldrian P."/>
            <person name="Spatafora J.W."/>
            <person name="Henrissat B."/>
            <person name="Nagy L.G."/>
            <person name="Aury J.M."/>
            <person name="Wincker P."/>
            <person name="Grigoriev I.V."/>
            <person name="Bonfante P."/>
            <person name="Martin F.M."/>
        </authorList>
    </citation>
    <scope>NUCLEOTIDE SEQUENCE [LARGE SCALE GENOMIC DNA]</scope>
    <source>
        <strain evidence="2 3">RN42</strain>
    </source>
</reference>
<feature type="compositionally biased region" description="Acidic residues" evidence="1">
    <location>
        <begin position="57"/>
        <end position="67"/>
    </location>
</feature>
<evidence type="ECO:0000313" key="2">
    <source>
        <dbReference type="EMBL" id="RPA84803.1"/>
    </source>
</evidence>
<protein>
    <submittedName>
        <fullName evidence="2">Uncharacterized protein</fullName>
    </submittedName>
</protein>
<evidence type="ECO:0000256" key="1">
    <source>
        <dbReference type="SAM" id="MobiDB-lite"/>
    </source>
</evidence>
<dbReference type="Proteomes" id="UP000275078">
    <property type="component" value="Unassembled WGS sequence"/>
</dbReference>
<sequence length="67" mass="7894">METHAKPEEYWRGLERGEVLPLPWREESKEQDSDEHDSKKGKDSNDRDSEKGKDLKDDDSDWSDSDE</sequence>
<gene>
    <name evidence="2" type="ORF">BJ508DRAFT_412534</name>
</gene>
<feature type="region of interest" description="Disordered" evidence="1">
    <location>
        <begin position="1"/>
        <end position="67"/>
    </location>
</feature>
<organism evidence="2 3">
    <name type="scientific">Ascobolus immersus RN42</name>
    <dbReference type="NCBI Taxonomy" id="1160509"/>
    <lineage>
        <taxon>Eukaryota</taxon>
        <taxon>Fungi</taxon>
        <taxon>Dikarya</taxon>
        <taxon>Ascomycota</taxon>
        <taxon>Pezizomycotina</taxon>
        <taxon>Pezizomycetes</taxon>
        <taxon>Pezizales</taxon>
        <taxon>Ascobolaceae</taxon>
        <taxon>Ascobolus</taxon>
    </lineage>
</organism>
<dbReference type="EMBL" id="ML119657">
    <property type="protein sequence ID" value="RPA84803.1"/>
    <property type="molecule type" value="Genomic_DNA"/>
</dbReference>